<dbReference type="Gene3D" id="3.40.47.10">
    <property type="match status" value="1"/>
</dbReference>
<dbReference type="Proteomes" id="UP000541185">
    <property type="component" value="Unassembled WGS sequence"/>
</dbReference>
<comment type="caution">
    <text evidence="2">The sequence shown here is derived from an EMBL/GenBank/DDBJ whole genome shotgun (WGS) entry which is preliminary data.</text>
</comment>
<dbReference type="GO" id="GO:0016746">
    <property type="term" value="F:acyltransferase activity"/>
    <property type="evidence" value="ECO:0007669"/>
    <property type="project" value="InterPro"/>
</dbReference>
<dbReference type="Pfam" id="PF13723">
    <property type="entry name" value="Ketoacyl-synt_2"/>
    <property type="match status" value="1"/>
</dbReference>
<name>A0A848GVD3_9BURK</name>
<evidence type="ECO:0000259" key="1">
    <source>
        <dbReference type="Pfam" id="PF13723"/>
    </source>
</evidence>
<gene>
    <name evidence="2" type="ORF">HHL11_02360</name>
</gene>
<evidence type="ECO:0000313" key="2">
    <source>
        <dbReference type="EMBL" id="NML42575.1"/>
    </source>
</evidence>
<dbReference type="AlphaFoldDB" id="A0A848GVD3"/>
<dbReference type="InterPro" id="IPR016039">
    <property type="entry name" value="Thiolase-like"/>
</dbReference>
<accession>A0A848GVD3</accession>
<protein>
    <submittedName>
        <fullName evidence="2">Beta-ketoacyl synthase chain length factor</fullName>
    </submittedName>
</protein>
<sequence length="243" mass="25634">MGVRFVIRDWAALAPGLHAAADWRAWARAPHCPQGLPEAKLEAMPAMQRRRLNALGRAAAQMAWETHAPGSGQPVVFASGYGDAQRCLALLKEFAASGAASPTDFTFSVHNAIGAMYSISRNDQASYSSVAAGPASAANGVVEACALLADGAREVLLVCYDAPLPGEYAAFQNEPAAAYAWAWRIAAADAGEPHIALAWTADDAAAPASELPFGLQALRFAVSEDAQAETRANGMRWTWSRHA</sequence>
<proteinExistence type="predicted"/>
<dbReference type="EMBL" id="JABBFX010000001">
    <property type="protein sequence ID" value="NML42575.1"/>
    <property type="molecule type" value="Genomic_DNA"/>
</dbReference>
<keyword evidence="3" id="KW-1185">Reference proteome</keyword>
<dbReference type="InterPro" id="IPR014030">
    <property type="entry name" value="Ketoacyl_synth_N"/>
</dbReference>
<dbReference type="RefSeq" id="WP_169416776.1">
    <property type="nucleotide sequence ID" value="NZ_JABBFX010000001.1"/>
</dbReference>
<organism evidence="2 3">
    <name type="scientific">Ramlibacter agri</name>
    <dbReference type="NCBI Taxonomy" id="2728837"/>
    <lineage>
        <taxon>Bacteria</taxon>
        <taxon>Pseudomonadati</taxon>
        <taxon>Pseudomonadota</taxon>
        <taxon>Betaproteobacteria</taxon>
        <taxon>Burkholderiales</taxon>
        <taxon>Comamonadaceae</taxon>
        <taxon>Ramlibacter</taxon>
    </lineage>
</organism>
<reference evidence="2 3" key="1">
    <citation type="submission" date="2020-04" db="EMBL/GenBank/DDBJ databases">
        <title>Ramlibacter sp. G-1-2-2 isolated from soil.</title>
        <authorList>
            <person name="Dahal R.H."/>
        </authorList>
    </citation>
    <scope>NUCLEOTIDE SEQUENCE [LARGE SCALE GENOMIC DNA]</scope>
    <source>
        <strain evidence="2 3">G-1-2-2</strain>
    </source>
</reference>
<feature type="domain" description="Beta-ketoacyl synthase-like N-terminal" evidence="1">
    <location>
        <begin position="23"/>
        <end position="240"/>
    </location>
</feature>
<evidence type="ECO:0000313" key="3">
    <source>
        <dbReference type="Proteomes" id="UP000541185"/>
    </source>
</evidence>